<dbReference type="AlphaFoldDB" id="A0A518G7L8"/>
<keyword evidence="4" id="KW-0106">Calcium</keyword>
<dbReference type="SUPFAM" id="SSF53649">
    <property type="entry name" value="Alkaline phosphatase-like"/>
    <property type="match status" value="1"/>
</dbReference>
<dbReference type="InterPro" id="IPR000917">
    <property type="entry name" value="Sulfatase_N"/>
</dbReference>
<dbReference type="Proteomes" id="UP000318017">
    <property type="component" value="Chromosome"/>
</dbReference>
<dbReference type="EC" id="3.1.6.1" evidence="7"/>
<dbReference type="CDD" id="cd16027">
    <property type="entry name" value="SGSH"/>
    <property type="match status" value="1"/>
</dbReference>
<feature type="domain" description="Sulfatase N-terminal" evidence="6">
    <location>
        <begin position="25"/>
        <end position="295"/>
    </location>
</feature>
<protein>
    <submittedName>
        <fullName evidence="7">Arylsulfatase</fullName>
        <ecNumber evidence="7">3.1.6.1</ecNumber>
    </submittedName>
</protein>
<evidence type="ECO:0000256" key="1">
    <source>
        <dbReference type="ARBA" id="ARBA00008779"/>
    </source>
</evidence>
<dbReference type="GO" id="GO:0046872">
    <property type="term" value="F:metal ion binding"/>
    <property type="evidence" value="ECO:0007669"/>
    <property type="project" value="UniProtKB-KW"/>
</dbReference>
<sequence precursor="true">MSRCASMLFLWGLLTCGAVSGQERPNFVIFVADDMAWEDSGAYGHPHIRTPNLDNLADAGIRFDQAYLTCSSCSPSRCSILTGRYPHATGAGELHLPLPADAQLLTSPLGQAGYWTAAVGKWHLGGAVVDQVSYRRDSRPEAMGQAWVEALQSRPRDQPFFLWAAHTDPHRPYASGTIEIPHEAMRDVVVPPFLPDEPEVRRDLALYYDEIARFDEHVGMVLAELESQGVSQNTFVLVLSDNGRPFPSCKTRVTIPGVRTPFLVRWPAKIGAGRTSQQLVSSVDIAPTILELAGIEPLATFQGESFVDLLDSATAEIRTEAFAEHNWHDYQAFERSVLTTQYCYVRNWLPQLAGTPPADAVTGATFRKMQELKGSDRLTAFQLECFESPRPEEFLFDSVLDPNCLVNLAQDARFAAVLAEMRAKLAGWQMETEDAFPGQSQLTPDGFDRESGKRLINAAHPSLQKK</sequence>
<dbReference type="PANTHER" id="PTHR42693">
    <property type="entry name" value="ARYLSULFATASE FAMILY MEMBER"/>
    <property type="match status" value="1"/>
</dbReference>
<dbReference type="InterPro" id="IPR024607">
    <property type="entry name" value="Sulfatase_CS"/>
</dbReference>
<dbReference type="Pfam" id="PF00884">
    <property type="entry name" value="Sulfatase"/>
    <property type="match status" value="1"/>
</dbReference>
<dbReference type="InterPro" id="IPR017850">
    <property type="entry name" value="Alkaline_phosphatase_core_sf"/>
</dbReference>
<proteinExistence type="inferred from homology"/>
<dbReference type="OrthoDB" id="9762324at2"/>
<dbReference type="InterPro" id="IPR050738">
    <property type="entry name" value="Sulfatase"/>
</dbReference>
<dbReference type="PANTHER" id="PTHR42693:SF53">
    <property type="entry name" value="ENDO-4-O-SULFATASE"/>
    <property type="match status" value="1"/>
</dbReference>
<accession>A0A518G7L8</accession>
<keyword evidence="3 7" id="KW-0378">Hydrolase</keyword>
<evidence type="ECO:0000259" key="6">
    <source>
        <dbReference type="Pfam" id="PF00884"/>
    </source>
</evidence>
<organism evidence="7 8">
    <name type="scientific">Aureliella helgolandensis</name>
    <dbReference type="NCBI Taxonomy" id="2527968"/>
    <lineage>
        <taxon>Bacteria</taxon>
        <taxon>Pseudomonadati</taxon>
        <taxon>Planctomycetota</taxon>
        <taxon>Planctomycetia</taxon>
        <taxon>Pirellulales</taxon>
        <taxon>Pirellulaceae</taxon>
        <taxon>Aureliella</taxon>
    </lineage>
</organism>
<dbReference type="GO" id="GO:0004065">
    <property type="term" value="F:arylsulfatase activity"/>
    <property type="evidence" value="ECO:0007669"/>
    <property type="project" value="UniProtKB-EC"/>
</dbReference>
<dbReference type="EMBL" id="CP036298">
    <property type="protein sequence ID" value="QDV24586.1"/>
    <property type="molecule type" value="Genomic_DNA"/>
</dbReference>
<dbReference type="Gene3D" id="3.40.720.10">
    <property type="entry name" value="Alkaline Phosphatase, subunit A"/>
    <property type="match status" value="1"/>
</dbReference>
<evidence type="ECO:0000256" key="5">
    <source>
        <dbReference type="SAM" id="SignalP"/>
    </source>
</evidence>
<reference evidence="7 8" key="1">
    <citation type="submission" date="2019-02" db="EMBL/GenBank/DDBJ databases">
        <title>Deep-cultivation of Planctomycetes and their phenomic and genomic characterization uncovers novel biology.</title>
        <authorList>
            <person name="Wiegand S."/>
            <person name="Jogler M."/>
            <person name="Boedeker C."/>
            <person name="Pinto D."/>
            <person name="Vollmers J."/>
            <person name="Rivas-Marin E."/>
            <person name="Kohn T."/>
            <person name="Peeters S.H."/>
            <person name="Heuer A."/>
            <person name="Rast P."/>
            <person name="Oberbeckmann S."/>
            <person name="Bunk B."/>
            <person name="Jeske O."/>
            <person name="Meyerdierks A."/>
            <person name="Storesund J.E."/>
            <person name="Kallscheuer N."/>
            <person name="Luecker S."/>
            <person name="Lage O.M."/>
            <person name="Pohl T."/>
            <person name="Merkel B.J."/>
            <person name="Hornburger P."/>
            <person name="Mueller R.-W."/>
            <person name="Bruemmer F."/>
            <person name="Labrenz M."/>
            <person name="Spormann A.M."/>
            <person name="Op den Camp H."/>
            <person name="Overmann J."/>
            <person name="Amann R."/>
            <person name="Jetten M.S.M."/>
            <person name="Mascher T."/>
            <person name="Medema M.H."/>
            <person name="Devos D.P."/>
            <person name="Kaster A.-K."/>
            <person name="Ovreas L."/>
            <person name="Rohde M."/>
            <person name="Galperin M.Y."/>
            <person name="Jogler C."/>
        </authorList>
    </citation>
    <scope>NUCLEOTIDE SEQUENCE [LARGE SCALE GENOMIC DNA]</scope>
    <source>
        <strain evidence="7 8">Q31a</strain>
    </source>
</reference>
<comment type="similarity">
    <text evidence="1">Belongs to the sulfatase family.</text>
</comment>
<dbReference type="RefSeq" id="WP_145078385.1">
    <property type="nucleotide sequence ID" value="NZ_CP036298.1"/>
</dbReference>
<evidence type="ECO:0000313" key="7">
    <source>
        <dbReference type="EMBL" id="QDV24586.1"/>
    </source>
</evidence>
<keyword evidence="5" id="KW-0732">Signal</keyword>
<gene>
    <name evidence="7" type="primary">atsA_33</name>
    <name evidence="7" type="ORF">Q31a_29060</name>
</gene>
<dbReference type="KEGG" id="ahel:Q31a_29060"/>
<evidence type="ECO:0000256" key="3">
    <source>
        <dbReference type="ARBA" id="ARBA00022801"/>
    </source>
</evidence>
<keyword evidence="8" id="KW-1185">Reference proteome</keyword>
<keyword evidence="2" id="KW-0479">Metal-binding</keyword>
<evidence type="ECO:0000313" key="8">
    <source>
        <dbReference type="Proteomes" id="UP000318017"/>
    </source>
</evidence>
<evidence type="ECO:0000256" key="4">
    <source>
        <dbReference type="ARBA" id="ARBA00022837"/>
    </source>
</evidence>
<feature type="chain" id="PRO_5021805431" evidence="5">
    <location>
        <begin position="21"/>
        <end position="466"/>
    </location>
</feature>
<dbReference type="PROSITE" id="PS00149">
    <property type="entry name" value="SULFATASE_2"/>
    <property type="match status" value="1"/>
</dbReference>
<name>A0A518G7L8_9BACT</name>
<dbReference type="PROSITE" id="PS00523">
    <property type="entry name" value="SULFATASE_1"/>
    <property type="match status" value="1"/>
</dbReference>
<evidence type="ECO:0000256" key="2">
    <source>
        <dbReference type="ARBA" id="ARBA00022723"/>
    </source>
</evidence>
<feature type="signal peptide" evidence="5">
    <location>
        <begin position="1"/>
        <end position="20"/>
    </location>
</feature>